<evidence type="ECO:0000313" key="1">
    <source>
        <dbReference type="EMBL" id="NNH40045.1"/>
    </source>
</evidence>
<dbReference type="AlphaFoldDB" id="A0A8E4FAN2"/>
<accession>A0A8E4FAN2</accession>
<name>A0A8E4FAN2_9GAMM</name>
<sequence>MLRSLSFQFILDFFDFTQIDSTKILQRLGIESLDEFDVILQQSLAVRSAQQSSHDYIIQSSTLENSLSYLFTPFIHAVLNQNTIYIAPRQNIVEQVYAHYFRLDALELENQQSITEMNLCLDLVPTEFNAAEFRIYALAKALLDPACQHLTMIGQSGLNPATKLQLESLFQVQIDEILLDQKPFNLPEIDFKKLFWKRKTSELAQVCQSITQENAPLVSRQFHMKLNDAAHLIDDLMYSEHLFEKLSVFGEFTETIFKNNLESKLRYANE</sequence>
<dbReference type="Proteomes" id="UP000532147">
    <property type="component" value="Unassembled WGS sequence"/>
</dbReference>
<gene>
    <name evidence="1" type="ORF">HLH11_15760</name>
</gene>
<organism evidence="1 2">
    <name type="scientific">Acinetobacter terrae</name>
    <dbReference type="NCBI Taxonomy" id="2731247"/>
    <lineage>
        <taxon>Bacteria</taxon>
        <taxon>Pseudomonadati</taxon>
        <taxon>Pseudomonadota</taxon>
        <taxon>Gammaproteobacteria</taxon>
        <taxon>Moraxellales</taxon>
        <taxon>Moraxellaceae</taxon>
        <taxon>Acinetobacter</taxon>
        <taxon>Acinetobacter Taxon 24</taxon>
    </lineage>
</organism>
<protein>
    <submittedName>
        <fullName evidence="1">Uncharacterized protein</fullName>
    </submittedName>
</protein>
<dbReference type="EMBL" id="JABERH010000041">
    <property type="protein sequence ID" value="NNH40045.1"/>
    <property type="molecule type" value="Genomic_DNA"/>
</dbReference>
<comment type="caution">
    <text evidence="1">The sequence shown here is derived from an EMBL/GenBank/DDBJ whole genome shotgun (WGS) entry which is preliminary data.</text>
</comment>
<proteinExistence type="predicted"/>
<evidence type="ECO:0000313" key="2">
    <source>
        <dbReference type="Proteomes" id="UP000532147"/>
    </source>
</evidence>
<reference evidence="1 2" key="1">
    <citation type="submission" date="2020-04" db="EMBL/GenBank/DDBJ databases">
        <title>Acinetobacter Taxon 24.</title>
        <authorList>
            <person name="Nemec A."/>
            <person name="Radolfova-Krizova L."/>
            <person name="Higgins P.G."/>
            <person name="Spanelova P."/>
        </authorList>
    </citation>
    <scope>NUCLEOTIDE SEQUENCE [LARGE SCALE GENOMIC DNA]</scope>
    <source>
        <strain evidence="1 2">ANC 4280</strain>
    </source>
</reference>
<dbReference type="RefSeq" id="WP_067722705.1">
    <property type="nucleotide sequence ID" value="NZ_JABERH010000041.1"/>
</dbReference>